<evidence type="ECO:0000313" key="1">
    <source>
        <dbReference type="EMBL" id="GEY81292.1"/>
    </source>
</evidence>
<reference evidence="1" key="1">
    <citation type="journal article" date="2019" name="Sci. Rep.">
        <title>Draft genome of Tanacetum cinerariifolium, the natural source of mosquito coil.</title>
        <authorList>
            <person name="Yamashiro T."/>
            <person name="Shiraishi A."/>
            <person name="Satake H."/>
            <person name="Nakayama K."/>
        </authorList>
    </citation>
    <scope>NUCLEOTIDE SEQUENCE</scope>
</reference>
<dbReference type="EMBL" id="BKCJ010212112">
    <property type="protein sequence ID" value="GEY81292.1"/>
    <property type="molecule type" value="Genomic_DNA"/>
</dbReference>
<accession>A0A699HTW1</accession>
<sequence length="157" mass="18070">MSGKENDPEAIKQNISHKPIDYEKLNRLTEDFEKRFAPQQKLSTEQAFWLRMSNPSSKPYDALPVKVESPKELPKISLVNENLKKLKFHLAKFDNVIGDTVNKDENGKESFNLEAELLNSLMYYHGSKDNDYDSRDKGMFGWEAKVEMDKLGQIIGS</sequence>
<gene>
    <name evidence="1" type="ORF">Tci_453266</name>
</gene>
<organism evidence="1">
    <name type="scientific">Tanacetum cinerariifolium</name>
    <name type="common">Dalmatian daisy</name>
    <name type="synonym">Chrysanthemum cinerariifolium</name>
    <dbReference type="NCBI Taxonomy" id="118510"/>
    <lineage>
        <taxon>Eukaryota</taxon>
        <taxon>Viridiplantae</taxon>
        <taxon>Streptophyta</taxon>
        <taxon>Embryophyta</taxon>
        <taxon>Tracheophyta</taxon>
        <taxon>Spermatophyta</taxon>
        <taxon>Magnoliopsida</taxon>
        <taxon>eudicotyledons</taxon>
        <taxon>Gunneridae</taxon>
        <taxon>Pentapetalae</taxon>
        <taxon>asterids</taxon>
        <taxon>campanulids</taxon>
        <taxon>Asterales</taxon>
        <taxon>Asteraceae</taxon>
        <taxon>Asteroideae</taxon>
        <taxon>Anthemideae</taxon>
        <taxon>Anthemidinae</taxon>
        <taxon>Tanacetum</taxon>
    </lineage>
</organism>
<comment type="caution">
    <text evidence="1">The sequence shown here is derived from an EMBL/GenBank/DDBJ whole genome shotgun (WGS) entry which is preliminary data.</text>
</comment>
<name>A0A699HTW1_TANCI</name>
<proteinExistence type="predicted"/>
<protein>
    <submittedName>
        <fullName evidence="1">Uncharacterized protein</fullName>
    </submittedName>
</protein>
<dbReference type="AlphaFoldDB" id="A0A699HTW1"/>